<dbReference type="EMBL" id="BARW01009409">
    <property type="protein sequence ID" value="GAI80117.1"/>
    <property type="molecule type" value="Genomic_DNA"/>
</dbReference>
<organism evidence="1">
    <name type="scientific">marine sediment metagenome</name>
    <dbReference type="NCBI Taxonomy" id="412755"/>
    <lineage>
        <taxon>unclassified sequences</taxon>
        <taxon>metagenomes</taxon>
        <taxon>ecological metagenomes</taxon>
    </lineage>
</organism>
<proteinExistence type="predicted"/>
<dbReference type="Gene3D" id="3.40.50.1110">
    <property type="entry name" value="SGNH hydrolase"/>
    <property type="match status" value="1"/>
</dbReference>
<reference evidence="1" key="1">
    <citation type="journal article" date="2014" name="Front. Microbiol.">
        <title>High frequency of phylogenetically diverse reductive dehalogenase-homologous genes in deep subseafloor sedimentary metagenomes.</title>
        <authorList>
            <person name="Kawai M."/>
            <person name="Futagami T."/>
            <person name="Toyoda A."/>
            <person name="Takaki Y."/>
            <person name="Nishi S."/>
            <person name="Hori S."/>
            <person name="Arai W."/>
            <person name="Tsubouchi T."/>
            <person name="Morono Y."/>
            <person name="Uchiyama I."/>
            <person name="Ito T."/>
            <person name="Fujiyama A."/>
            <person name="Inagaki F."/>
            <person name="Takami H."/>
        </authorList>
    </citation>
    <scope>NUCLEOTIDE SEQUENCE</scope>
    <source>
        <strain evidence="1">Expedition CK06-06</strain>
    </source>
</reference>
<evidence type="ECO:0000313" key="1">
    <source>
        <dbReference type="EMBL" id="GAI80117.1"/>
    </source>
</evidence>
<protein>
    <submittedName>
        <fullName evidence="1">Uncharacterized protein</fullName>
    </submittedName>
</protein>
<name>X1RH90_9ZZZZ</name>
<dbReference type="SUPFAM" id="SSF52266">
    <property type="entry name" value="SGNH hydrolase"/>
    <property type="match status" value="1"/>
</dbReference>
<comment type="caution">
    <text evidence="1">The sequence shown here is derived from an EMBL/GenBank/DDBJ whole genome shotgun (WGS) entry which is preliminary data.</text>
</comment>
<dbReference type="AlphaFoldDB" id="X1RH90"/>
<sequence length="82" mass="9679">TNPNTEKVREVILDLGREHHCGVWDFYGIMGGLNSIIVWQRFGLAKRDRIHFTRKGYTLKGDLFFNAFLKSYDDYIDQRPLD</sequence>
<dbReference type="InterPro" id="IPR036514">
    <property type="entry name" value="SGNH_hydro_sf"/>
</dbReference>
<feature type="non-terminal residue" evidence="1">
    <location>
        <position position="1"/>
    </location>
</feature>
<accession>X1RH90</accession>
<gene>
    <name evidence="1" type="ORF">S12H4_18937</name>
</gene>